<dbReference type="GO" id="GO:0005524">
    <property type="term" value="F:ATP binding"/>
    <property type="evidence" value="ECO:0007669"/>
    <property type="project" value="UniProtKB-KW"/>
</dbReference>
<dbReference type="GO" id="GO:0046036">
    <property type="term" value="P:CTP metabolic process"/>
    <property type="evidence" value="ECO:0007669"/>
    <property type="project" value="TreeGrafter"/>
</dbReference>
<dbReference type="Gene3D" id="3.30.420.150">
    <property type="entry name" value="Exopolyphosphatase. Domain 2"/>
    <property type="match status" value="1"/>
</dbReference>
<keyword evidence="8" id="KW-1185">Reference proteome</keyword>
<dbReference type="GO" id="GO:0045134">
    <property type="term" value="F:UDP phosphatase activity"/>
    <property type="evidence" value="ECO:0007669"/>
    <property type="project" value="TreeGrafter"/>
</dbReference>
<dbReference type="InterPro" id="IPR000407">
    <property type="entry name" value="GDA1_CD39_NTPase"/>
</dbReference>
<reference evidence="7" key="1">
    <citation type="submission" date="2021-01" db="UniProtKB">
        <authorList>
            <consortium name="EnsemblMetazoa"/>
        </authorList>
    </citation>
    <scope>IDENTIFICATION</scope>
</reference>
<dbReference type="PROSITE" id="PS01238">
    <property type="entry name" value="GDA1_CD39_NTPASE"/>
    <property type="match status" value="1"/>
</dbReference>
<evidence type="ECO:0000256" key="4">
    <source>
        <dbReference type="PIRSR" id="PIRSR600407-2"/>
    </source>
</evidence>
<keyword evidence="4" id="KW-0067">ATP-binding</keyword>
<evidence type="ECO:0000313" key="8">
    <source>
        <dbReference type="Proteomes" id="UP000594262"/>
    </source>
</evidence>
<evidence type="ECO:0000256" key="1">
    <source>
        <dbReference type="ARBA" id="ARBA00009283"/>
    </source>
</evidence>
<evidence type="ECO:0000256" key="2">
    <source>
        <dbReference type="ARBA" id="ARBA00022801"/>
    </source>
</evidence>
<evidence type="ECO:0000256" key="6">
    <source>
        <dbReference type="SAM" id="Phobius"/>
    </source>
</evidence>
<dbReference type="Proteomes" id="UP000594262">
    <property type="component" value="Unplaced"/>
</dbReference>
<evidence type="ECO:0000256" key="5">
    <source>
        <dbReference type="RuleBase" id="RU003833"/>
    </source>
</evidence>
<dbReference type="FunFam" id="3.30.420.40:FF:000057">
    <property type="entry name" value="Ectonucleoside triphosphate diphosphohydrolase 4"/>
    <property type="match status" value="1"/>
</dbReference>
<dbReference type="OrthoDB" id="6372431at2759"/>
<dbReference type="GO" id="GO:0006256">
    <property type="term" value="P:UDP catabolic process"/>
    <property type="evidence" value="ECO:0007669"/>
    <property type="project" value="TreeGrafter"/>
</dbReference>
<dbReference type="GO" id="GO:0004382">
    <property type="term" value="F:GDP phosphatase activity"/>
    <property type="evidence" value="ECO:0007669"/>
    <property type="project" value="TreeGrafter"/>
</dbReference>
<feature type="binding site" evidence="4">
    <location>
        <begin position="258"/>
        <end position="262"/>
    </location>
    <ligand>
        <name>ATP</name>
        <dbReference type="ChEBI" id="CHEBI:30616"/>
    </ligand>
</feature>
<name>A0A7M5WZU4_9CNID</name>
<dbReference type="GO" id="GO:0005794">
    <property type="term" value="C:Golgi apparatus"/>
    <property type="evidence" value="ECO:0007669"/>
    <property type="project" value="TreeGrafter"/>
</dbReference>
<sequence>MVGKITITSVNVCCHRLNTIVNPSNNTTRWKQIKLIIRNNPTYALYTGLLICMFFVLFITNQKPAYKHTISSYENKNIHDEQTSKFNYGVVIDCGSSGSRVFIYYWPPHTGKKNELLKIKQMIDLDGNPVRLKIKPGISSFGDKPQNASNYLLPLLRFAAHHIPRNKHRETPLYILATAGMRLLPKHKQFAIMENVRKQIPTLCDFFFTNSQAEVISGKQEGIYLWIATNYILNRFDHKHIGEEHNRQNTVGTIEIGGASFQIAYEIPSNVSIPHDLGATINLGCDVHAGDHEYKIYVTTFLGYGADVARKNYIKYTYNNNRDKVIRHETILDPCLPMDLVDEHTVEGVKFKVTGTGEYERCEYLMKSFVNNQTVKCVDPPCSFNGVHQSPINYKEAEFYGFAEFWYSTNDVLRIGGDYLYSKIQNSAKEHCKTRWAIHKRHYAMGLYPKADDYRFKYQCFKSAWVTTVFHEGLKFPMDYKGLKTVQMIDGKEVQWTLGALLYRTRFLPLKDIKSHNGRSVAKAYQGETWFILHQGFYPILLFCVLATVAAVLYYFHRLKKYSRVSTYHDHQDQELQGLVMNHSASKQHQYPYDVRIEM</sequence>
<dbReference type="PANTHER" id="PTHR11782">
    <property type="entry name" value="ADENOSINE/GUANOSINE DIPHOSPHATASE"/>
    <property type="match status" value="1"/>
</dbReference>
<accession>A0A7M5WZU4</accession>
<dbReference type="RefSeq" id="XP_066918100.1">
    <property type="nucleotide sequence ID" value="XM_067061999.1"/>
</dbReference>
<feature type="transmembrane region" description="Helical" evidence="6">
    <location>
        <begin position="536"/>
        <end position="556"/>
    </location>
</feature>
<keyword evidence="2 5" id="KW-0378">Hydrolase</keyword>
<dbReference type="PANTHER" id="PTHR11782:SF121">
    <property type="entry name" value="NUCLEOSIDE-DIPHOSPHATASE MIG-23"/>
    <property type="match status" value="1"/>
</dbReference>
<proteinExistence type="inferred from homology"/>
<keyword evidence="6" id="KW-0472">Membrane</keyword>
<keyword evidence="6" id="KW-0812">Transmembrane</keyword>
<evidence type="ECO:0008006" key="9">
    <source>
        <dbReference type="Google" id="ProtNLM"/>
    </source>
</evidence>
<dbReference type="GO" id="GO:0017111">
    <property type="term" value="F:ribonucleoside triphosphate phosphatase activity"/>
    <property type="evidence" value="ECO:0007669"/>
    <property type="project" value="TreeGrafter"/>
</dbReference>
<feature type="active site" description="Proton acceptor" evidence="3">
    <location>
        <position position="221"/>
    </location>
</feature>
<comment type="similarity">
    <text evidence="1 5">Belongs to the GDA1/CD39 NTPase family.</text>
</comment>
<evidence type="ECO:0000256" key="3">
    <source>
        <dbReference type="PIRSR" id="PIRSR600407-1"/>
    </source>
</evidence>
<dbReference type="Pfam" id="PF01150">
    <property type="entry name" value="GDA1_CD39"/>
    <property type="match status" value="1"/>
</dbReference>
<dbReference type="AlphaFoldDB" id="A0A7M5WZU4"/>
<protein>
    <recommendedName>
        <fullName evidence="9">Ectonucleoside triphosphate diphosphohydrolase</fullName>
    </recommendedName>
</protein>
<dbReference type="CDD" id="cd24045">
    <property type="entry name" value="ASKHA_NBD_NTPDase4-like"/>
    <property type="match status" value="1"/>
</dbReference>
<feature type="transmembrane region" description="Helical" evidence="6">
    <location>
        <begin position="43"/>
        <end position="60"/>
    </location>
</feature>
<keyword evidence="6" id="KW-1133">Transmembrane helix</keyword>
<keyword evidence="4" id="KW-0547">Nucleotide-binding</keyword>
<evidence type="ECO:0000313" key="7">
    <source>
        <dbReference type="EnsemblMetazoa" id="CLYHEMP015512.4"/>
    </source>
</evidence>
<dbReference type="RefSeq" id="XP_066918101.1">
    <property type="nucleotide sequence ID" value="XM_067062000.1"/>
</dbReference>
<dbReference type="Gene3D" id="3.30.420.40">
    <property type="match status" value="1"/>
</dbReference>
<dbReference type="GO" id="GO:0016020">
    <property type="term" value="C:membrane"/>
    <property type="evidence" value="ECO:0007669"/>
    <property type="project" value="TreeGrafter"/>
</dbReference>
<dbReference type="GeneID" id="136805416"/>
<organism evidence="7 8">
    <name type="scientific">Clytia hemisphaerica</name>
    <dbReference type="NCBI Taxonomy" id="252671"/>
    <lineage>
        <taxon>Eukaryota</taxon>
        <taxon>Metazoa</taxon>
        <taxon>Cnidaria</taxon>
        <taxon>Hydrozoa</taxon>
        <taxon>Hydroidolina</taxon>
        <taxon>Leptothecata</taxon>
        <taxon>Obeliida</taxon>
        <taxon>Clytiidae</taxon>
        <taxon>Clytia</taxon>
    </lineage>
</organism>
<dbReference type="EnsemblMetazoa" id="CLYHEMT015512.2">
    <property type="protein sequence ID" value="CLYHEMP015512.2"/>
    <property type="gene ID" value="CLYHEMG015512"/>
</dbReference>
<dbReference type="EnsemblMetazoa" id="CLYHEMT015512.4">
    <property type="protein sequence ID" value="CLYHEMP015512.4"/>
    <property type="gene ID" value="CLYHEMG015512"/>
</dbReference>